<dbReference type="GO" id="GO:0022857">
    <property type="term" value="F:transmembrane transporter activity"/>
    <property type="evidence" value="ECO:0007669"/>
    <property type="project" value="InterPro"/>
</dbReference>
<accession>A0A6N9T4B0</accession>
<dbReference type="PROSITE" id="PS50850">
    <property type="entry name" value="MFS"/>
    <property type="match status" value="1"/>
</dbReference>
<dbReference type="Gene3D" id="1.20.1250.20">
    <property type="entry name" value="MFS general substrate transporter like domains"/>
    <property type="match status" value="2"/>
</dbReference>
<feature type="transmembrane region" description="Helical" evidence="4">
    <location>
        <begin position="144"/>
        <end position="165"/>
    </location>
</feature>
<feature type="transmembrane region" description="Helical" evidence="4">
    <location>
        <begin position="344"/>
        <end position="366"/>
    </location>
</feature>
<dbReference type="PANTHER" id="PTHR43129:SF1">
    <property type="entry name" value="FOSMIDOMYCIN RESISTANCE PROTEIN"/>
    <property type="match status" value="1"/>
</dbReference>
<evidence type="ECO:0000313" key="6">
    <source>
        <dbReference type="EMBL" id="NDW06203.1"/>
    </source>
</evidence>
<organism evidence="6 7">
    <name type="scientific">Jiella pacifica</name>
    <dbReference type="NCBI Taxonomy" id="2696469"/>
    <lineage>
        <taxon>Bacteria</taxon>
        <taxon>Pseudomonadati</taxon>
        <taxon>Pseudomonadota</taxon>
        <taxon>Alphaproteobacteria</taxon>
        <taxon>Hyphomicrobiales</taxon>
        <taxon>Aurantimonadaceae</taxon>
        <taxon>Jiella</taxon>
    </lineage>
</organism>
<dbReference type="RefSeq" id="WP_163464742.1">
    <property type="nucleotide sequence ID" value="NZ_JAAAMG010000015.1"/>
</dbReference>
<dbReference type="InterPro" id="IPR036259">
    <property type="entry name" value="MFS_trans_sf"/>
</dbReference>
<name>A0A6N9T4B0_9HYPH</name>
<evidence type="ECO:0000256" key="2">
    <source>
        <dbReference type="ARBA" id="ARBA00022989"/>
    </source>
</evidence>
<feature type="transmembrane region" description="Helical" evidence="4">
    <location>
        <begin position="224"/>
        <end position="248"/>
    </location>
</feature>
<feature type="transmembrane region" description="Helical" evidence="4">
    <location>
        <begin position="171"/>
        <end position="193"/>
    </location>
</feature>
<keyword evidence="2 4" id="KW-1133">Transmembrane helix</keyword>
<keyword evidence="3 4" id="KW-0472">Membrane</keyword>
<dbReference type="PANTHER" id="PTHR43129">
    <property type="entry name" value="FOSMIDOMYCIN RESISTANCE PROTEIN"/>
    <property type="match status" value="1"/>
</dbReference>
<dbReference type="EMBL" id="JAAAMG010000015">
    <property type="protein sequence ID" value="NDW06203.1"/>
    <property type="molecule type" value="Genomic_DNA"/>
</dbReference>
<dbReference type="InterPro" id="IPR011701">
    <property type="entry name" value="MFS"/>
</dbReference>
<keyword evidence="1 4" id="KW-0812">Transmembrane</keyword>
<feature type="transmembrane region" description="Helical" evidence="4">
    <location>
        <begin position="105"/>
        <end position="123"/>
    </location>
</feature>
<reference evidence="6 7" key="1">
    <citation type="submission" date="2020-01" db="EMBL/GenBank/DDBJ databases">
        <title>Jiella pacifica sp. nov.</title>
        <authorList>
            <person name="Xue Z."/>
            <person name="Zhu S."/>
            <person name="Chen J."/>
            <person name="Yang J."/>
        </authorList>
    </citation>
    <scope>NUCLEOTIDE SEQUENCE [LARGE SCALE GENOMIC DNA]</scope>
    <source>
        <strain evidence="6 7">40Bstr34</strain>
    </source>
</reference>
<feature type="transmembrane region" description="Helical" evidence="4">
    <location>
        <begin position="260"/>
        <end position="280"/>
    </location>
</feature>
<proteinExistence type="predicted"/>
<feature type="domain" description="Major facilitator superfamily (MFS) profile" evidence="5">
    <location>
        <begin position="18"/>
        <end position="398"/>
    </location>
</feature>
<feature type="transmembrane region" description="Helical" evidence="4">
    <location>
        <begin position="312"/>
        <end position="332"/>
    </location>
</feature>
<evidence type="ECO:0000259" key="5">
    <source>
        <dbReference type="PROSITE" id="PS50850"/>
    </source>
</evidence>
<dbReference type="InterPro" id="IPR020846">
    <property type="entry name" value="MFS_dom"/>
</dbReference>
<evidence type="ECO:0000256" key="4">
    <source>
        <dbReference type="SAM" id="Phobius"/>
    </source>
</evidence>
<dbReference type="GO" id="GO:0005886">
    <property type="term" value="C:plasma membrane"/>
    <property type="evidence" value="ECO:0007669"/>
    <property type="project" value="TreeGrafter"/>
</dbReference>
<feature type="transmembrane region" description="Helical" evidence="4">
    <location>
        <begin position="372"/>
        <end position="392"/>
    </location>
</feature>
<evidence type="ECO:0000256" key="3">
    <source>
        <dbReference type="ARBA" id="ARBA00023136"/>
    </source>
</evidence>
<dbReference type="SUPFAM" id="SSF103473">
    <property type="entry name" value="MFS general substrate transporter"/>
    <property type="match status" value="1"/>
</dbReference>
<dbReference type="AlphaFoldDB" id="A0A6N9T4B0"/>
<dbReference type="Proteomes" id="UP000469011">
    <property type="component" value="Unassembled WGS sequence"/>
</dbReference>
<feature type="transmembrane region" description="Helical" evidence="4">
    <location>
        <begin position="49"/>
        <end position="68"/>
    </location>
</feature>
<protein>
    <submittedName>
        <fullName evidence="6">MFS transporter</fullName>
    </submittedName>
</protein>
<dbReference type="CDD" id="cd17478">
    <property type="entry name" value="MFS_FsR"/>
    <property type="match status" value="1"/>
</dbReference>
<keyword evidence="7" id="KW-1185">Reference proteome</keyword>
<evidence type="ECO:0000313" key="7">
    <source>
        <dbReference type="Proteomes" id="UP000469011"/>
    </source>
</evidence>
<comment type="caution">
    <text evidence="6">The sequence shown here is derived from an EMBL/GenBank/DDBJ whole genome shotgun (WGS) entry which is preliminary data.</text>
</comment>
<feature type="transmembrane region" description="Helical" evidence="4">
    <location>
        <begin position="287"/>
        <end position="306"/>
    </location>
</feature>
<dbReference type="Pfam" id="PF07690">
    <property type="entry name" value="MFS_1"/>
    <property type="match status" value="1"/>
</dbReference>
<gene>
    <name evidence="6" type="ORF">GTK09_17420</name>
</gene>
<sequence>MTQTAAMNTAPATTVVSVLGAASVCHLLNDLMQALLPASYPIFQDEFGLSFAQVGLLTFVYQITASLFQPFIGLYTDRHPLPYSLPVGMASSLAGLMTLAYAPNFVVLLIGGVLLGLGSAIFHPESSRIARLASGGRHGLAQSVFQVGGNFGSALGPLAAAFIVLPRGQAGLAWFALAALAGIAILTALGRWYERNGHAKKPSSTAPARHPNLSRGQVSKAMTILLALLFSKYIYLGSFTSYYIFFMMERFGLSTQTAQVYQFVLFAAVAAGTVAGGPIGDRVGRKVVIWVSILGVLPFTLLLPYAGLTLTAVLSVVIGFVMSSAFPAIVVYGQELMPGRVGMVSGLFFGFIFGIGGIGAALLGILADYTSIGFVFRVCAFLPVLGILAAFLPSTRMLKGD</sequence>
<evidence type="ECO:0000256" key="1">
    <source>
        <dbReference type="ARBA" id="ARBA00022692"/>
    </source>
</evidence>